<dbReference type="Proteomes" id="UP000707071">
    <property type="component" value="Unassembled WGS sequence"/>
</dbReference>
<comment type="caution">
    <text evidence="2">The sequence shown here is derived from an EMBL/GenBank/DDBJ whole genome shotgun (WGS) entry which is preliminary data.</text>
</comment>
<gene>
    <name evidence="2" type="ORF">E4U09_000903</name>
</gene>
<evidence type="ECO:0000313" key="3">
    <source>
        <dbReference type="Proteomes" id="UP000707071"/>
    </source>
</evidence>
<feature type="signal peptide" evidence="1">
    <location>
        <begin position="1"/>
        <end position="20"/>
    </location>
</feature>
<dbReference type="AlphaFoldDB" id="A0A9P7QK39"/>
<dbReference type="EMBL" id="SRRH01000129">
    <property type="protein sequence ID" value="KAG6298327.1"/>
    <property type="molecule type" value="Genomic_DNA"/>
</dbReference>
<proteinExistence type="predicted"/>
<accession>A0A9P7QK39</accession>
<name>A0A9P7QK39_9HYPO</name>
<feature type="chain" id="PRO_5040423413" evidence="1">
    <location>
        <begin position="21"/>
        <end position="62"/>
    </location>
</feature>
<organism evidence="2 3">
    <name type="scientific">Claviceps aff. purpurea</name>
    <dbReference type="NCBI Taxonomy" id="1967640"/>
    <lineage>
        <taxon>Eukaryota</taxon>
        <taxon>Fungi</taxon>
        <taxon>Dikarya</taxon>
        <taxon>Ascomycota</taxon>
        <taxon>Pezizomycotina</taxon>
        <taxon>Sordariomycetes</taxon>
        <taxon>Hypocreomycetidae</taxon>
        <taxon>Hypocreales</taxon>
        <taxon>Clavicipitaceae</taxon>
        <taxon>Claviceps</taxon>
    </lineage>
</organism>
<keyword evidence="3" id="KW-1185">Reference proteome</keyword>
<sequence>MKLVSVLAAALVSLTAMVVAAPVGPSGPCPALKVDAILKGVLDASACCSYGTCKGDVVVSVG</sequence>
<evidence type="ECO:0000313" key="2">
    <source>
        <dbReference type="EMBL" id="KAG6298327.1"/>
    </source>
</evidence>
<keyword evidence="1" id="KW-0732">Signal</keyword>
<reference evidence="2 3" key="1">
    <citation type="journal article" date="2020" name="bioRxiv">
        <title>Whole genome comparisons of ergot fungi reveals the divergence and evolution of species within the genus Claviceps are the result of varying mechanisms driving genome evolution and host range expansion.</title>
        <authorList>
            <person name="Wyka S.A."/>
            <person name="Mondo S.J."/>
            <person name="Liu M."/>
            <person name="Dettman J."/>
            <person name="Nalam V."/>
            <person name="Broders K.D."/>
        </authorList>
    </citation>
    <scope>NUCLEOTIDE SEQUENCE [LARGE SCALE GENOMIC DNA]</scope>
    <source>
        <strain evidence="2 3">Clav52</strain>
    </source>
</reference>
<evidence type="ECO:0000256" key="1">
    <source>
        <dbReference type="SAM" id="SignalP"/>
    </source>
</evidence>
<protein>
    <submittedName>
        <fullName evidence="2">Uncharacterized protein</fullName>
    </submittedName>
</protein>